<reference evidence="2 3" key="1">
    <citation type="journal article" date="2019" name="Commun. Biol.">
        <title>The bagworm genome reveals a unique fibroin gene that provides high tensile strength.</title>
        <authorList>
            <person name="Kono N."/>
            <person name="Nakamura H."/>
            <person name="Ohtoshi R."/>
            <person name="Tomita M."/>
            <person name="Numata K."/>
            <person name="Arakawa K."/>
        </authorList>
    </citation>
    <scope>NUCLEOTIDE SEQUENCE [LARGE SCALE GENOMIC DNA]</scope>
</reference>
<dbReference type="AlphaFoldDB" id="A0A4C1Z881"/>
<sequence length="278" mass="30382">MSCRTVFTSHAAVVRTRPRGASAATALLRLAGAWSSICPQPWSGDESNESNDEGFTQVQSWKAYKPRLHTTYAPGHIHLAGKKPKTSSSASKVALLPTAGASTMPTVTPSVKETYYSTPCRIVGKSNSQDAPAFQNAKTSKPANSSQTSKIIKTKGQTAAKVATDEADVFVTSISKKTQKPSPLFIHDNGRWSEIRKQCVSKCIAFSKAYNIARGLKVQPEAIPDFRNLSALLATLKVAYHTYSLKEESEFRIVLRRVPKELSIEEIKEDLIIQNLSV</sequence>
<feature type="region of interest" description="Disordered" evidence="1">
    <location>
        <begin position="127"/>
        <end position="149"/>
    </location>
</feature>
<protein>
    <recommendedName>
        <fullName evidence="4">Nucleic-acid-binding protein from transposon X-element</fullName>
    </recommendedName>
</protein>
<keyword evidence="3" id="KW-1185">Reference proteome</keyword>
<proteinExistence type="predicted"/>
<dbReference type="EMBL" id="BGZK01001698">
    <property type="protein sequence ID" value="GBP84786.1"/>
    <property type="molecule type" value="Genomic_DNA"/>
</dbReference>
<dbReference type="Proteomes" id="UP000299102">
    <property type="component" value="Unassembled WGS sequence"/>
</dbReference>
<accession>A0A4C1Z881</accession>
<dbReference type="OrthoDB" id="8165047at2759"/>
<comment type="caution">
    <text evidence="2">The sequence shown here is derived from an EMBL/GenBank/DDBJ whole genome shotgun (WGS) entry which is preliminary data.</text>
</comment>
<name>A0A4C1Z881_EUMVA</name>
<evidence type="ECO:0008006" key="4">
    <source>
        <dbReference type="Google" id="ProtNLM"/>
    </source>
</evidence>
<evidence type="ECO:0000256" key="1">
    <source>
        <dbReference type="SAM" id="MobiDB-lite"/>
    </source>
</evidence>
<evidence type="ECO:0000313" key="3">
    <source>
        <dbReference type="Proteomes" id="UP000299102"/>
    </source>
</evidence>
<gene>
    <name evidence="2" type="ORF">EVAR_66656_1</name>
</gene>
<organism evidence="2 3">
    <name type="scientific">Eumeta variegata</name>
    <name type="common">Bagworm moth</name>
    <name type="synonym">Eumeta japonica</name>
    <dbReference type="NCBI Taxonomy" id="151549"/>
    <lineage>
        <taxon>Eukaryota</taxon>
        <taxon>Metazoa</taxon>
        <taxon>Ecdysozoa</taxon>
        <taxon>Arthropoda</taxon>
        <taxon>Hexapoda</taxon>
        <taxon>Insecta</taxon>
        <taxon>Pterygota</taxon>
        <taxon>Neoptera</taxon>
        <taxon>Endopterygota</taxon>
        <taxon>Lepidoptera</taxon>
        <taxon>Glossata</taxon>
        <taxon>Ditrysia</taxon>
        <taxon>Tineoidea</taxon>
        <taxon>Psychidae</taxon>
        <taxon>Oiketicinae</taxon>
        <taxon>Eumeta</taxon>
    </lineage>
</organism>
<evidence type="ECO:0000313" key="2">
    <source>
        <dbReference type="EMBL" id="GBP84786.1"/>
    </source>
</evidence>